<organism evidence="1 2">
    <name type="scientific">Thalassotalea insulae</name>
    <dbReference type="NCBI Taxonomy" id="2056778"/>
    <lineage>
        <taxon>Bacteria</taxon>
        <taxon>Pseudomonadati</taxon>
        <taxon>Pseudomonadota</taxon>
        <taxon>Gammaproteobacteria</taxon>
        <taxon>Alteromonadales</taxon>
        <taxon>Colwelliaceae</taxon>
        <taxon>Thalassotalea</taxon>
    </lineage>
</organism>
<dbReference type="EMBL" id="BSST01000001">
    <property type="protein sequence ID" value="GLX80096.1"/>
    <property type="molecule type" value="Genomic_DNA"/>
</dbReference>
<proteinExistence type="predicted"/>
<dbReference type="Proteomes" id="UP001157186">
    <property type="component" value="Unassembled WGS sequence"/>
</dbReference>
<evidence type="ECO:0000313" key="1">
    <source>
        <dbReference type="EMBL" id="GLX80096.1"/>
    </source>
</evidence>
<evidence type="ECO:0000313" key="2">
    <source>
        <dbReference type="Proteomes" id="UP001157186"/>
    </source>
</evidence>
<reference evidence="1 2" key="1">
    <citation type="submission" date="2023-03" db="EMBL/GenBank/DDBJ databases">
        <title>Draft genome sequence of Thalassotalea insulae KCTC 62186T.</title>
        <authorList>
            <person name="Sawabe T."/>
        </authorList>
    </citation>
    <scope>NUCLEOTIDE SEQUENCE [LARGE SCALE GENOMIC DNA]</scope>
    <source>
        <strain evidence="1 2">KCTC 62186</strain>
    </source>
</reference>
<keyword evidence="2" id="KW-1185">Reference proteome</keyword>
<evidence type="ECO:0008006" key="3">
    <source>
        <dbReference type="Google" id="ProtNLM"/>
    </source>
</evidence>
<comment type="caution">
    <text evidence="1">The sequence shown here is derived from an EMBL/GenBank/DDBJ whole genome shotgun (WGS) entry which is preliminary data.</text>
</comment>
<gene>
    <name evidence="1" type="ORF">tinsulaeT_34360</name>
</gene>
<protein>
    <recommendedName>
        <fullName evidence="3">KilA-N DNA-binding domain-containing protein</fullName>
    </recommendedName>
</protein>
<name>A0ABQ6GVZ2_9GAMM</name>
<accession>A0ABQ6GVZ2</accession>
<sequence>MDKYLITKEEIEQYQGIDKTHFLNDNAKRVNKS</sequence>